<dbReference type="PANTHER" id="PTHR31669">
    <property type="entry name" value="PROTEIN FAR1-RELATED SEQUENCE 10-RELATED"/>
    <property type="match status" value="1"/>
</dbReference>
<dbReference type="InterPro" id="IPR018289">
    <property type="entry name" value="MULE_transposase_dom"/>
</dbReference>
<sequence length="155" mass="18046">MEMKSDIFLVGKRGGVGDDVTFPKKKARRFEIKEWRGGASTQIIVVENDLKPKMGMDFDTIEEAWKFCSEDSKRIEFGGGRVIYSLGSKKSSLYKKTKKRISFYFVWEINHHKGIVIFGAALLYDKTMASFKWLFETFLKAREDRKPQTIFIDHD</sequence>
<keyword evidence="1" id="KW-0479">Metal-binding</keyword>
<gene>
    <name evidence="3" type="ORF">G2W53_017652</name>
</gene>
<dbReference type="EMBL" id="JAAIUW010000006">
    <property type="protein sequence ID" value="KAF7826488.1"/>
    <property type="molecule type" value="Genomic_DNA"/>
</dbReference>
<keyword evidence="4" id="KW-1185">Reference proteome</keyword>
<dbReference type="InterPro" id="IPR031052">
    <property type="entry name" value="FHY3/FAR1"/>
</dbReference>
<keyword evidence="1" id="KW-0862">Zinc</keyword>
<dbReference type="Proteomes" id="UP000634136">
    <property type="component" value="Unassembled WGS sequence"/>
</dbReference>
<organism evidence="3 4">
    <name type="scientific">Senna tora</name>
    <dbReference type="NCBI Taxonomy" id="362788"/>
    <lineage>
        <taxon>Eukaryota</taxon>
        <taxon>Viridiplantae</taxon>
        <taxon>Streptophyta</taxon>
        <taxon>Embryophyta</taxon>
        <taxon>Tracheophyta</taxon>
        <taxon>Spermatophyta</taxon>
        <taxon>Magnoliopsida</taxon>
        <taxon>eudicotyledons</taxon>
        <taxon>Gunneridae</taxon>
        <taxon>Pentapetalae</taxon>
        <taxon>rosids</taxon>
        <taxon>fabids</taxon>
        <taxon>Fabales</taxon>
        <taxon>Fabaceae</taxon>
        <taxon>Caesalpinioideae</taxon>
        <taxon>Cassia clade</taxon>
        <taxon>Senna</taxon>
    </lineage>
</organism>
<dbReference type="AlphaFoldDB" id="A0A834WMN2"/>
<feature type="domain" description="MULE transposase" evidence="2">
    <location>
        <begin position="94"/>
        <end position="155"/>
    </location>
</feature>
<dbReference type="PANTHER" id="PTHR31669:SF281">
    <property type="entry name" value="PROTEIN FAR1-RELATED SEQUENCE"/>
    <property type="match status" value="1"/>
</dbReference>
<dbReference type="OrthoDB" id="2402896at2759"/>
<evidence type="ECO:0000313" key="3">
    <source>
        <dbReference type="EMBL" id="KAF7826488.1"/>
    </source>
</evidence>
<evidence type="ECO:0000256" key="1">
    <source>
        <dbReference type="RuleBase" id="RU367018"/>
    </source>
</evidence>
<proteinExistence type="inferred from homology"/>
<dbReference type="GO" id="GO:0006355">
    <property type="term" value="P:regulation of DNA-templated transcription"/>
    <property type="evidence" value="ECO:0007669"/>
    <property type="project" value="UniProtKB-UniRule"/>
</dbReference>
<dbReference type="GO" id="GO:0008270">
    <property type="term" value="F:zinc ion binding"/>
    <property type="evidence" value="ECO:0007669"/>
    <property type="project" value="UniProtKB-UniRule"/>
</dbReference>
<dbReference type="GO" id="GO:0005634">
    <property type="term" value="C:nucleus"/>
    <property type="evidence" value="ECO:0007669"/>
    <property type="project" value="UniProtKB-SubCell"/>
</dbReference>
<keyword evidence="1" id="KW-0863">Zinc-finger</keyword>
<dbReference type="Pfam" id="PF10551">
    <property type="entry name" value="MULE"/>
    <property type="match status" value="1"/>
</dbReference>
<evidence type="ECO:0000313" key="4">
    <source>
        <dbReference type="Proteomes" id="UP000634136"/>
    </source>
</evidence>
<comment type="similarity">
    <text evidence="1">Belongs to the FHY3/FAR1 family.</text>
</comment>
<evidence type="ECO:0000259" key="2">
    <source>
        <dbReference type="Pfam" id="PF10551"/>
    </source>
</evidence>
<accession>A0A834WMN2</accession>
<protein>
    <recommendedName>
        <fullName evidence="1">Protein FAR1-RELATED SEQUENCE</fullName>
    </recommendedName>
</protein>
<comment type="subcellular location">
    <subcellularLocation>
        <location evidence="1">Nucleus</location>
    </subcellularLocation>
</comment>
<name>A0A834WMN2_9FABA</name>
<reference evidence="3" key="1">
    <citation type="submission" date="2020-09" db="EMBL/GenBank/DDBJ databases">
        <title>Genome-Enabled Discovery of Anthraquinone Biosynthesis in Senna tora.</title>
        <authorList>
            <person name="Kang S.-H."/>
            <person name="Pandey R.P."/>
            <person name="Lee C.-M."/>
            <person name="Sim J.-S."/>
            <person name="Jeong J.-T."/>
            <person name="Choi B.-S."/>
            <person name="Jung M."/>
            <person name="Ginzburg D."/>
            <person name="Zhao K."/>
            <person name="Won S.Y."/>
            <person name="Oh T.-J."/>
            <person name="Yu Y."/>
            <person name="Kim N.-H."/>
            <person name="Lee O.R."/>
            <person name="Lee T.-H."/>
            <person name="Bashyal P."/>
            <person name="Kim T.-S."/>
            <person name="Lee W.-H."/>
            <person name="Kawkins C."/>
            <person name="Kim C.-K."/>
            <person name="Kim J.S."/>
            <person name="Ahn B.O."/>
            <person name="Rhee S.Y."/>
            <person name="Sohng J.K."/>
        </authorList>
    </citation>
    <scope>NUCLEOTIDE SEQUENCE</scope>
    <source>
        <tissue evidence="3">Leaf</tissue>
    </source>
</reference>
<comment type="caution">
    <text evidence="3">The sequence shown here is derived from an EMBL/GenBank/DDBJ whole genome shotgun (WGS) entry which is preliminary data.</text>
</comment>
<comment type="function">
    <text evidence="1">Putative transcription activator involved in regulating light control of development.</text>
</comment>
<keyword evidence="1" id="KW-0539">Nucleus</keyword>